<evidence type="ECO:0008006" key="3">
    <source>
        <dbReference type="Google" id="ProtNLM"/>
    </source>
</evidence>
<dbReference type="GO" id="GO:0031624">
    <property type="term" value="F:ubiquitin conjugating enzyme binding"/>
    <property type="evidence" value="ECO:0007669"/>
    <property type="project" value="TreeGrafter"/>
</dbReference>
<dbReference type="STRING" id="1448318.A0A319EE70"/>
<proteinExistence type="predicted"/>
<keyword evidence="2" id="KW-1185">Reference proteome</keyword>
<sequence length="434" mass="47512">MPPSPPPQLNPGSQSTSTLHLHAELLPNIRQLTLYISTPTNVPSTDLNIALSESRRAVSISLGSDDPITMKLPARVNQTSHRILHLNPTTLPQTQPRASQGQYSFRMQVDDSHNNDDTILLKDDDPLDGYVPWTATDMSSETRLRCLKCGGEVLGEGKVWKDLPSGNWAEMMDFWHCHKPDPPKGERGGDGEEETNAVVKGYGAANQVVATSGTVLVDVAGFLVAGVDCLGVKQIPDDDDDTTNPQPEADKIHCSTCTTQLGIHDPIANGHRLFKTRLSASTSSPSSPEDPTAITWSHHSPETIISAQLLELIDRESARRFIIHCDNKTGLLIWIFSPTLRYSNASSTHSIAAQRAMKVFYQTLGEDAIEGMLHPEPGVSSLAAVEEVKLMREEFEAFAGVLEASSALLPLEARVFREWSVGLVRRFERRGGRG</sequence>
<dbReference type="Proteomes" id="UP000248423">
    <property type="component" value="Unassembled WGS sequence"/>
</dbReference>
<dbReference type="EMBL" id="KZ826339">
    <property type="protein sequence ID" value="PYI07830.1"/>
    <property type="molecule type" value="Genomic_DNA"/>
</dbReference>
<dbReference type="GO" id="GO:0000209">
    <property type="term" value="P:protein polyubiquitination"/>
    <property type="evidence" value="ECO:0007669"/>
    <property type="project" value="TreeGrafter"/>
</dbReference>
<reference evidence="1 2" key="1">
    <citation type="submission" date="2018-02" db="EMBL/GenBank/DDBJ databases">
        <title>The genomes of Aspergillus section Nigri reveals drivers in fungal speciation.</title>
        <authorList>
            <consortium name="DOE Joint Genome Institute"/>
            <person name="Vesth T.C."/>
            <person name="Nybo J."/>
            <person name="Theobald S."/>
            <person name="Brandl J."/>
            <person name="Frisvad J.C."/>
            <person name="Nielsen K.F."/>
            <person name="Lyhne E.K."/>
            <person name="Kogle M.E."/>
            <person name="Kuo A."/>
            <person name="Riley R."/>
            <person name="Clum A."/>
            <person name="Nolan M."/>
            <person name="Lipzen A."/>
            <person name="Salamov A."/>
            <person name="Henrissat B."/>
            <person name="Wiebenga A."/>
            <person name="De vries R.P."/>
            <person name="Grigoriev I.V."/>
            <person name="Mortensen U.H."/>
            <person name="Andersen M.R."/>
            <person name="Baker S.E."/>
        </authorList>
    </citation>
    <scope>NUCLEOTIDE SEQUENCE [LARGE SCALE GENOMIC DNA]</scope>
    <source>
        <strain evidence="1 2">CBS 121057</strain>
    </source>
</reference>
<dbReference type="PANTHER" id="PTHR31531:SF2">
    <property type="entry name" value="E3 UBIQUITIN-PROTEIN LIGASE E3D"/>
    <property type="match status" value="1"/>
</dbReference>
<accession>A0A319EE70</accession>
<gene>
    <name evidence="1" type="ORF">BO78DRAFT_366157</name>
</gene>
<dbReference type="GO" id="GO:0000151">
    <property type="term" value="C:ubiquitin ligase complex"/>
    <property type="evidence" value="ECO:0007669"/>
    <property type="project" value="TreeGrafter"/>
</dbReference>
<evidence type="ECO:0000313" key="2">
    <source>
        <dbReference type="Proteomes" id="UP000248423"/>
    </source>
</evidence>
<dbReference type="InterPro" id="IPR019193">
    <property type="entry name" value="UBQ-conj_enz_E2-bd_prot"/>
</dbReference>
<dbReference type="GO" id="GO:0030332">
    <property type="term" value="F:cyclin binding"/>
    <property type="evidence" value="ECO:0007669"/>
    <property type="project" value="TreeGrafter"/>
</dbReference>
<dbReference type="GO" id="GO:0043161">
    <property type="term" value="P:proteasome-mediated ubiquitin-dependent protein catabolic process"/>
    <property type="evidence" value="ECO:0007669"/>
    <property type="project" value="TreeGrafter"/>
</dbReference>
<dbReference type="GO" id="GO:0005829">
    <property type="term" value="C:cytosol"/>
    <property type="evidence" value="ECO:0007669"/>
    <property type="project" value="TreeGrafter"/>
</dbReference>
<dbReference type="GO" id="GO:0051865">
    <property type="term" value="P:protein autoubiquitination"/>
    <property type="evidence" value="ECO:0007669"/>
    <property type="project" value="TreeGrafter"/>
</dbReference>
<dbReference type="GO" id="GO:0061630">
    <property type="term" value="F:ubiquitin protein ligase activity"/>
    <property type="evidence" value="ECO:0007669"/>
    <property type="project" value="TreeGrafter"/>
</dbReference>
<dbReference type="Pfam" id="PF09814">
    <property type="entry name" value="HECT_2"/>
    <property type="match status" value="1"/>
</dbReference>
<protein>
    <recommendedName>
        <fullName evidence="3">Ubiquitin-conjugating enzyme E2-binding protein</fullName>
    </recommendedName>
</protein>
<organism evidence="1 2">
    <name type="scientific">Aspergillus sclerotiicarbonarius (strain CBS 121057 / IBT 28362)</name>
    <dbReference type="NCBI Taxonomy" id="1448318"/>
    <lineage>
        <taxon>Eukaryota</taxon>
        <taxon>Fungi</taxon>
        <taxon>Dikarya</taxon>
        <taxon>Ascomycota</taxon>
        <taxon>Pezizomycotina</taxon>
        <taxon>Eurotiomycetes</taxon>
        <taxon>Eurotiomycetidae</taxon>
        <taxon>Eurotiales</taxon>
        <taxon>Aspergillaceae</taxon>
        <taxon>Aspergillus</taxon>
        <taxon>Aspergillus subgen. Circumdati</taxon>
    </lineage>
</organism>
<dbReference type="PANTHER" id="PTHR31531">
    <property type="entry name" value="E3 UBIQUITIN-PROTEIN LIGASE E3D FAMILY MEMBER"/>
    <property type="match status" value="1"/>
</dbReference>
<dbReference type="GO" id="GO:0006513">
    <property type="term" value="P:protein monoubiquitination"/>
    <property type="evidence" value="ECO:0007669"/>
    <property type="project" value="TreeGrafter"/>
</dbReference>
<evidence type="ECO:0000313" key="1">
    <source>
        <dbReference type="EMBL" id="PYI07830.1"/>
    </source>
</evidence>
<dbReference type="VEuPathDB" id="FungiDB:BO78DRAFT_366157"/>
<dbReference type="OrthoDB" id="386949at2759"/>
<name>A0A319EE70_ASPSB</name>
<dbReference type="GO" id="GO:0005634">
    <property type="term" value="C:nucleus"/>
    <property type="evidence" value="ECO:0007669"/>
    <property type="project" value="TreeGrafter"/>
</dbReference>
<dbReference type="AlphaFoldDB" id="A0A319EE70"/>